<gene>
    <name evidence="3" type="ORF">METZ01_LOCUS107298</name>
</gene>
<protein>
    <recommendedName>
        <fullName evidence="2">Response regulatory domain-containing protein</fullName>
    </recommendedName>
</protein>
<organism evidence="3">
    <name type="scientific">marine metagenome</name>
    <dbReference type="NCBI Taxonomy" id="408172"/>
    <lineage>
        <taxon>unclassified sequences</taxon>
        <taxon>metagenomes</taxon>
        <taxon>ecological metagenomes</taxon>
    </lineage>
</organism>
<dbReference type="Pfam" id="PF00072">
    <property type="entry name" value="Response_reg"/>
    <property type="match status" value="1"/>
</dbReference>
<dbReference type="CDD" id="cd00156">
    <property type="entry name" value="REC"/>
    <property type="match status" value="1"/>
</dbReference>
<sequence length="519" mass="60189">MQNTRGHILWIDDEIHHLKPHILFLEDKGYILSQAANGQDGIALSEQNNYDLILLDQSMPGMDGLETLAELKKNRSSLPVIMITKTEDEWLMDEAITGQVEQFLIKPVNPSQIFMACKQTLEKIKLHEQKATSDYLKEFQEIEAQLSNELNADDWWRLYDRLTDWQIKFDNYNDTGLGSILKEQIQTCNREFVNFIDSNYESWMQSNNRPTLSVDIVPKYVKPILDKGEKVCLLVVDCMRHDHFKSMMVLLEPFFNIKLDYKLSLLPTATPYSRNAIFCGLFPDDMVKKYPKQGDDMKNDSTSLNQHEKQFLIDQLKKMGLGDKRVHYHKIWAVEEGKKFNNRIKDYLQQDILALVVNFVDILAHKSSQMDVLKEMVPDESGYRTAVRSWLNHSWLLQVLKKLSENNFTVILTSDHGSIRVQRDVMVAADREASSGVRYKYGRNLNTKEKNAIVIKEPEKFRLPVFGPQPSYIVAKDDVYFIYPNQAHKYQSKFKNSFQHGGVSMEEMMVPVAIMKGRG</sequence>
<keyword evidence="1" id="KW-0597">Phosphoprotein</keyword>
<name>A0A381WPL2_9ZZZZ</name>
<feature type="domain" description="Response regulatory" evidence="2">
    <location>
        <begin position="7"/>
        <end position="121"/>
    </location>
</feature>
<dbReference type="InterPro" id="IPR001789">
    <property type="entry name" value="Sig_transdc_resp-reg_receiver"/>
</dbReference>
<dbReference type="InterPro" id="IPR050595">
    <property type="entry name" value="Bact_response_regulator"/>
</dbReference>
<evidence type="ECO:0000259" key="2">
    <source>
        <dbReference type="PROSITE" id="PS50110"/>
    </source>
</evidence>
<dbReference type="AlphaFoldDB" id="A0A381WPL2"/>
<dbReference type="SMART" id="SM00448">
    <property type="entry name" value="REC"/>
    <property type="match status" value="1"/>
</dbReference>
<dbReference type="InterPro" id="IPR017850">
    <property type="entry name" value="Alkaline_phosphatase_core_sf"/>
</dbReference>
<dbReference type="SUPFAM" id="SSF52172">
    <property type="entry name" value="CheY-like"/>
    <property type="match status" value="1"/>
</dbReference>
<accession>A0A381WPL2</accession>
<dbReference type="SUPFAM" id="SSF53649">
    <property type="entry name" value="Alkaline phosphatase-like"/>
    <property type="match status" value="1"/>
</dbReference>
<dbReference type="Gene3D" id="3.40.720.10">
    <property type="entry name" value="Alkaline Phosphatase, subunit A"/>
    <property type="match status" value="1"/>
</dbReference>
<reference evidence="3" key="1">
    <citation type="submission" date="2018-05" db="EMBL/GenBank/DDBJ databases">
        <authorList>
            <person name="Lanie J.A."/>
            <person name="Ng W.-L."/>
            <person name="Kazmierczak K.M."/>
            <person name="Andrzejewski T.M."/>
            <person name="Davidsen T.M."/>
            <person name="Wayne K.J."/>
            <person name="Tettelin H."/>
            <person name="Glass J.I."/>
            <person name="Rusch D."/>
            <person name="Podicherti R."/>
            <person name="Tsui H.-C.T."/>
            <person name="Winkler M.E."/>
        </authorList>
    </citation>
    <scope>NUCLEOTIDE SEQUENCE</scope>
</reference>
<dbReference type="PROSITE" id="PS50110">
    <property type="entry name" value="RESPONSE_REGULATORY"/>
    <property type="match status" value="1"/>
</dbReference>
<dbReference type="Pfam" id="PF08665">
    <property type="entry name" value="PglZ"/>
    <property type="match status" value="1"/>
</dbReference>
<dbReference type="Gene3D" id="3.40.50.2300">
    <property type="match status" value="1"/>
</dbReference>
<proteinExistence type="predicted"/>
<dbReference type="EMBL" id="UINC01012470">
    <property type="protein sequence ID" value="SVA54444.1"/>
    <property type="molecule type" value="Genomic_DNA"/>
</dbReference>
<evidence type="ECO:0000256" key="1">
    <source>
        <dbReference type="ARBA" id="ARBA00022553"/>
    </source>
</evidence>
<evidence type="ECO:0000313" key="3">
    <source>
        <dbReference type="EMBL" id="SVA54444.1"/>
    </source>
</evidence>
<dbReference type="InterPro" id="IPR011006">
    <property type="entry name" value="CheY-like_superfamily"/>
</dbReference>
<dbReference type="PANTHER" id="PTHR44591">
    <property type="entry name" value="STRESS RESPONSE REGULATOR PROTEIN 1"/>
    <property type="match status" value="1"/>
</dbReference>
<dbReference type="GO" id="GO:0000160">
    <property type="term" value="P:phosphorelay signal transduction system"/>
    <property type="evidence" value="ECO:0007669"/>
    <property type="project" value="InterPro"/>
</dbReference>
<dbReference type="PANTHER" id="PTHR44591:SF3">
    <property type="entry name" value="RESPONSE REGULATORY DOMAIN-CONTAINING PROTEIN"/>
    <property type="match status" value="1"/>
</dbReference>